<dbReference type="RefSeq" id="XP_037143715.1">
    <property type="nucleotide sequence ID" value="XM_037287820.1"/>
</dbReference>
<keyword evidence="3 11" id="KW-0813">Transport</keyword>
<evidence type="ECO:0000256" key="3">
    <source>
        <dbReference type="ARBA" id="ARBA00022448"/>
    </source>
</evidence>
<dbReference type="InterPro" id="IPR008386">
    <property type="entry name" value="ATP_synth_F0_esu_mt"/>
</dbReference>
<dbReference type="GO" id="GO:0005743">
    <property type="term" value="C:mitochondrial inner membrane"/>
    <property type="evidence" value="ECO:0007669"/>
    <property type="project" value="UniProtKB-SubCell"/>
</dbReference>
<evidence type="ECO:0000256" key="8">
    <source>
        <dbReference type="ARBA" id="ARBA00023128"/>
    </source>
</evidence>
<evidence type="ECO:0000256" key="10">
    <source>
        <dbReference type="ARBA" id="ARBA00023310"/>
    </source>
</evidence>
<protein>
    <recommendedName>
        <fullName evidence="11">ATP synthase F(0) complex subunit e, mitochondrial</fullName>
    </recommendedName>
</protein>
<evidence type="ECO:0000256" key="11">
    <source>
        <dbReference type="RuleBase" id="RU367005"/>
    </source>
</evidence>
<dbReference type="GO" id="GO:0045259">
    <property type="term" value="C:proton-transporting ATP synthase complex"/>
    <property type="evidence" value="ECO:0007669"/>
    <property type="project" value="UniProtKB-UniRule"/>
</dbReference>
<evidence type="ECO:0000256" key="9">
    <source>
        <dbReference type="ARBA" id="ARBA00023136"/>
    </source>
</evidence>
<reference evidence="12 13" key="1">
    <citation type="submission" date="2020-07" db="EMBL/GenBank/DDBJ databases">
        <title>The yeast mating-type switching endonuclease HO is a domesticated member of an unorthodox homing genetic element family.</title>
        <authorList>
            <person name="Coughlan A.Y."/>
            <person name="Lombardi L."/>
            <person name="Braun-Galleani S."/>
            <person name="Martos A.R."/>
            <person name="Galeote V."/>
            <person name="Bigey F."/>
            <person name="Dequin S."/>
            <person name="Byrne K.P."/>
            <person name="Wolfe K.H."/>
        </authorList>
    </citation>
    <scope>NUCLEOTIDE SEQUENCE [LARGE SCALE GENOMIC DNA]</scope>
    <source>
        <strain evidence="12 13">NRRL Y-6702</strain>
    </source>
</reference>
<dbReference type="AlphaFoldDB" id="A0A7H9B0I9"/>
<keyword evidence="5 11" id="KW-0375">Hydrogen ion transport</keyword>
<keyword evidence="7 11" id="KW-0406">Ion transport</keyword>
<accession>A0A7H9B0I9</accession>
<evidence type="ECO:0000256" key="6">
    <source>
        <dbReference type="ARBA" id="ARBA00022792"/>
    </source>
</evidence>
<proteinExistence type="inferred from homology"/>
<comment type="function">
    <text evidence="11">Subunit e, of the mitochondrial membrane ATP synthase complex (F(1)F(0) ATP synthase or Complex V) that produces ATP from ADP in the presence of a proton gradient across the membrane which is generated by electron transport complexes of the respiratory chain. ATP synthase complex consist of a soluble F(1) head domain - the catalytic core - and a membrane F(1) domain - the membrane proton channel. These two domains are linked by a central stalk rotating inside the F(1) region and a stationary peripheral stalk. During catalysis, ATP synthesis in the catalytic domain of F(1) is coupled via a rotary mechanism of the central stalk subunits to proton translocation. In vivo, can only synthesize ATP although its ATP hydrolase activity can be activated artificially in vitro. Part of the complex F(0) domain.</text>
</comment>
<comment type="subunit">
    <text evidence="11">F-type ATPases have 2 components, CF(1) - the catalytic core - and CF(0) - the membrane proton channel. CF(1) and CF(0) have multiple subunits.</text>
</comment>
<evidence type="ECO:0000256" key="7">
    <source>
        <dbReference type="ARBA" id="ARBA00023065"/>
    </source>
</evidence>
<keyword evidence="4 11" id="KW-0138">CF(0)</keyword>
<dbReference type="GO" id="GO:0015078">
    <property type="term" value="F:proton transmembrane transporter activity"/>
    <property type="evidence" value="ECO:0007669"/>
    <property type="project" value="InterPro"/>
</dbReference>
<dbReference type="Pfam" id="PF05680">
    <property type="entry name" value="ATP-synt_E"/>
    <property type="match status" value="1"/>
</dbReference>
<keyword evidence="13" id="KW-1185">Reference proteome</keyword>
<dbReference type="GeneID" id="59235685"/>
<dbReference type="GO" id="GO:0015986">
    <property type="term" value="P:proton motive force-driven ATP synthesis"/>
    <property type="evidence" value="ECO:0007669"/>
    <property type="project" value="InterPro"/>
</dbReference>
<dbReference type="KEGG" id="zmk:HG535_0C03400"/>
<evidence type="ECO:0000256" key="1">
    <source>
        <dbReference type="ARBA" id="ARBA00004273"/>
    </source>
</evidence>
<dbReference type="EMBL" id="CP058606">
    <property type="protein sequence ID" value="QLG71987.1"/>
    <property type="molecule type" value="Genomic_DNA"/>
</dbReference>
<comment type="similarity">
    <text evidence="2 11">Belongs to the ATPase e subunit family.</text>
</comment>
<name>A0A7H9B0I9_ZYGMR</name>
<organism evidence="12 13">
    <name type="scientific">Zygotorulaspora mrakii</name>
    <name type="common">Zygosaccharomyces mrakii</name>
    <dbReference type="NCBI Taxonomy" id="42260"/>
    <lineage>
        <taxon>Eukaryota</taxon>
        <taxon>Fungi</taxon>
        <taxon>Dikarya</taxon>
        <taxon>Ascomycota</taxon>
        <taxon>Saccharomycotina</taxon>
        <taxon>Saccharomycetes</taxon>
        <taxon>Saccharomycetales</taxon>
        <taxon>Saccharomycetaceae</taxon>
        <taxon>Zygotorulaspora</taxon>
    </lineage>
</organism>
<keyword evidence="10 11" id="KW-0066">ATP synthesis</keyword>
<keyword evidence="9" id="KW-0472">Membrane</keyword>
<evidence type="ECO:0000256" key="4">
    <source>
        <dbReference type="ARBA" id="ARBA00022547"/>
    </source>
</evidence>
<keyword evidence="6 11" id="KW-0999">Mitochondrion inner membrane</keyword>
<evidence type="ECO:0000313" key="13">
    <source>
        <dbReference type="Proteomes" id="UP000509704"/>
    </source>
</evidence>
<evidence type="ECO:0000313" key="12">
    <source>
        <dbReference type="EMBL" id="QLG71987.1"/>
    </source>
</evidence>
<keyword evidence="8 11" id="KW-0496">Mitochondrion</keyword>
<evidence type="ECO:0000256" key="5">
    <source>
        <dbReference type="ARBA" id="ARBA00022781"/>
    </source>
</evidence>
<gene>
    <name evidence="12" type="ORF">HG535_0C03400</name>
</gene>
<comment type="subcellular location">
    <subcellularLocation>
        <location evidence="1 11">Mitochondrion inner membrane</location>
    </subcellularLocation>
</comment>
<evidence type="ECO:0000256" key="2">
    <source>
        <dbReference type="ARBA" id="ARBA00007333"/>
    </source>
</evidence>
<sequence length="98" mass="10560">MSTVNVLRYSALGLGLFFGLQTDIGLKKAASKKQQQEAYDNKMKLVEEAKAEYAKLNPAESKEAAPASKAGEIKSINLEDPNADFGSVILQAVDSLKN</sequence>
<dbReference type="Proteomes" id="UP000509704">
    <property type="component" value="Chromosome 3"/>
</dbReference>